<keyword evidence="2" id="KW-1185">Reference proteome</keyword>
<organism evidence="1 2">
    <name type="scientific">Zarea fungicola</name>
    <dbReference type="NCBI Taxonomy" id="93591"/>
    <lineage>
        <taxon>Eukaryota</taxon>
        <taxon>Fungi</taxon>
        <taxon>Dikarya</taxon>
        <taxon>Ascomycota</taxon>
        <taxon>Pezizomycotina</taxon>
        <taxon>Sordariomycetes</taxon>
        <taxon>Hypocreomycetidae</taxon>
        <taxon>Hypocreales</taxon>
        <taxon>Cordycipitaceae</taxon>
        <taxon>Zarea</taxon>
    </lineage>
</organism>
<protein>
    <submittedName>
        <fullName evidence="1">Uncharacterized protein</fullName>
    </submittedName>
</protein>
<reference evidence="1" key="1">
    <citation type="submission" date="2022-08" db="EMBL/GenBank/DDBJ databases">
        <title>Genome Sequence of Lecanicillium fungicola.</title>
        <authorList>
            <person name="Buettner E."/>
        </authorList>
    </citation>
    <scope>NUCLEOTIDE SEQUENCE</scope>
    <source>
        <strain evidence="1">Babe33</strain>
    </source>
</reference>
<accession>A0ACC1NJW7</accession>
<dbReference type="EMBL" id="JANJQO010000305">
    <property type="protein sequence ID" value="KAJ2979204.1"/>
    <property type="molecule type" value="Genomic_DNA"/>
</dbReference>
<evidence type="ECO:0000313" key="1">
    <source>
        <dbReference type="EMBL" id="KAJ2979204.1"/>
    </source>
</evidence>
<proteinExistence type="predicted"/>
<evidence type="ECO:0000313" key="2">
    <source>
        <dbReference type="Proteomes" id="UP001143910"/>
    </source>
</evidence>
<name>A0ACC1NJW7_9HYPO</name>
<dbReference type="Proteomes" id="UP001143910">
    <property type="component" value="Unassembled WGS sequence"/>
</dbReference>
<gene>
    <name evidence="1" type="ORF">NQ176_g3394</name>
</gene>
<sequence length="384" mass="42519">MSDAISQTSPGTRMGPGAPFHTRLLGVKLLSQEPPPSATASTADGTSSTASSAESRRRSVMANFCHLFPASFHTGEHNEMIKSINENNLSEFLACEFSLKRVDDIYGKLWRVGFPRAPNSLSSQAVRGRTIVRTDSLDMHLVWNNGRIFVKPLPHYLLEPDIWAELIGKVGPEKTQADVDGQAGIRSAALGFLYSYVCLLSDRVDFELAIREGLLPSDMEVSRWAEWRTLSAEILRPEVIHAVHRRFKYGELRLDRLNWIYIFKDIPRFNLYHNPWNTYTDVVVSNVAGITAITVYLVVLLTAMQVGLTTTELRENKAFNSASYGFTIFAIFTPVVALVLGIMCLLVVVIQNWKSARKANAVLEGASHHQNRAIDGGAAVGDAG</sequence>
<comment type="caution">
    <text evidence="1">The sequence shown here is derived from an EMBL/GenBank/DDBJ whole genome shotgun (WGS) entry which is preliminary data.</text>
</comment>